<gene>
    <name evidence="2" type="ORF">LY90DRAFT_507348</name>
</gene>
<reference evidence="2 3" key="1">
    <citation type="submission" date="2016-08" db="EMBL/GenBank/DDBJ databases">
        <title>A Parts List for Fungal Cellulosomes Revealed by Comparative Genomics.</title>
        <authorList>
            <consortium name="DOE Joint Genome Institute"/>
            <person name="Haitjema C.H."/>
            <person name="Gilmore S.P."/>
            <person name="Henske J.K."/>
            <person name="Solomon K.V."/>
            <person name="De Groot R."/>
            <person name="Kuo A."/>
            <person name="Mondo S.J."/>
            <person name="Salamov A.A."/>
            <person name="Labutti K."/>
            <person name="Zhao Z."/>
            <person name="Chiniquy J."/>
            <person name="Barry K."/>
            <person name="Brewer H.M."/>
            <person name="Purvine S.O."/>
            <person name="Wright A.T."/>
            <person name="Boxma B."/>
            <person name="Van Alen T."/>
            <person name="Hackstein J.H."/>
            <person name="Baker S.E."/>
            <person name="Grigoriev I.V."/>
            <person name="O'Malley M.A."/>
        </authorList>
    </citation>
    <scope>NUCLEOTIDE SEQUENCE [LARGE SCALE GENOMIC DNA]</scope>
    <source>
        <strain evidence="2 3">G1</strain>
    </source>
</reference>
<protein>
    <submittedName>
        <fullName evidence="2">Uncharacterized protein</fullName>
    </submittedName>
</protein>
<feature type="transmembrane region" description="Helical" evidence="1">
    <location>
        <begin position="96"/>
        <end position="113"/>
    </location>
</feature>
<name>A0A1Y2D6Y8_9FUNG</name>
<feature type="transmembrane region" description="Helical" evidence="1">
    <location>
        <begin position="133"/>
        <end position="150"/>
    </location>
</feature>
<organism evidence="2 3">
    <name type="scientific">Neocallimastix californiae</name>
    <dbReference type="NCBI Taxonomy" id="1754190"/>
    <lineage>
        <taxon>Eukaryota</taxon>
        <taxon>Fungi</taxon>
        <taxon>Fungi incertae sedis</taxon>
        <taxon>Chytridiomycota</taxon>
        <taxon>Chytridiomycota incertae sedis</taxon>
        <taxon>Neocallimastigomycetes</taxon>
        <taxon>Neocallimastigales</taxon>
        <taxon>Neocallimastigaceae</taxon>
        <taxon>Neocallimastix</taxon>
    </lineage>
</organism>
<keyword evidence="1" id="KW-0812">Transmembrane</keyword>
<sequence>MGLEIIDKNSPETNTCYNKNYTSFYQGINEEFRDTFFFAYIIQFMVIALIYFNMGKGIYWKVLLYASLIGLLGGIIEHSTLAYICEASQKEKKTRVFTFFICEFFWIVGEYSIPYLNLLKMETIAERKSKRTIEWIVYFFFIPFVIARLIDGYDRMMEGVLNTKISERCHGVAYGSIAIADISCTIGIIYFINKKINRGLISYTTLGKYFMNSSYTTLILVDIVSVFLSILYLVTTLSGSDSDFSSSPMPFHCLKTDFLLILAVDAMIFRGDIKNVNSKSAYFDNSHFQTITNK</sequence>
<keyword evidence="1" id="KW-0472">Membrane</keyword>
<dbReference type="EMBL" id="MCOG01000081">
    <property type="protein sequence ID" value="ORY54924.1"/>
    <property type="molecule type" value="Genomic_DNA"/>
</dbReference>
<evidence type="ECO:0000313" key="3">
    <source>
        <dbReference type="Proteomes" id="UP000193920"/>
    </source>
</evidence>
<feature type="transmembrane region" description="Helical" evidence="1">
    <location>
        <begin position="171"/>
        <end position="193"/>
    </location>
</feature>
<comment type="caution">
    <text evidence="2">The sequence shown here is derived from an EMBL/GenBank/DDBJ whole genome shotgun (WGS) entry which is preliminary data.</text>
</comment>
<accession>A0A1Y2D6Y8</accession>
<feature type="transmembrane region" description="Helical" evidence="1">
    <location>
        <begin position="213"/>
        <end position="234"/>
    </location>
</feature>
<dbReference type="OrthoDB" id="2143908at2759"/>
<proteinExistence type="predicted"/>
<keyword evidence="3" id="KW-1185">Reference proteome</keyword>
<dbReference type="AlphaFoldDB" id="A0A1Y2D6Y8"/>
<keyword evidence="1" id="KW-1133">Transmembrane helix</keyword>
<evidence type="ECO:0000256" key="1">
    <source>
        <dbReference type="SAM" id="Phobius"/>
    </source>
</evidence>
<feature type="transmembrane region" description="Helical" evidence="1">
    <location>
        <begin position="35"/>
        <end position="52"/>
    </location>
</feature>
<feature type="transmembrane region" description="Helical" evidence="1">
    <location>
        <begin position="58"/>
        <end position="84"/>
    </location>
</feature>
<evidence type="ECO:0000313" key="2">
    <source>
        <dbReference type="EMBL" id="ORY54924.1"/>
    </source>
</evidence>
<dbReference type="Proteomes" id="UP000193920">
    <property type="component" value="Unassembled WGS sequence"/>
</dbReference>